<name>A0A561QSC3_9HYPH</name>
<protein>
    <submittedName>
        <fullName evidence="1">Uncharacterized protein</fullName>
    </submittedName>
</protein>
<sequence>MKCVVPLAGPDIFLEGRGFKPLIDLDGDTLIHRTLAGRPWAAVLAPEDYIFVTRSDIGTSELNDYLRATWPGCRVVTIPGITDGAMLSALAGILMVPDDTPIIVDLADIMFDASDLKTITFDDRLGAIIPSFKSQEPIYSYLVIENGLVTQAAEKRVISNNASAGVYIFRDRKAYLAAAAHSITHRDELRFKNIYFVCPMANGLIEAGYSVTSPSVENVISISKDFH</sequence>
<proteinExistence type="predicted"/>
<dbReference type="Gene3D" id="3.90.550.10">
    <property type="entry name" value="Spore Coat Polysaccharide Biosynthesis Protein SpsA, Chain A"/>
    <property type="match status" value="1"/>
</dbReference>
<accession>A0A561QSC3</accession>
<gene>
    <name evidence="1" type="ORF">FHW37_104502</name>
</gene>
<evidence type="ECO:0000313" key="1">
    <source>
        <dbReference type="EMBL" id="TWF53227.1"/>
    </source>
</evidence>
<dbReference type="SUPFAM" id="SSF53448">
    <property type="entry name" value="Nucleotide-diphospho-sugar transferases"/>
    <property type="match status" value="1"/>
</dbReference>
<keyword evidence="2" id="KW-1185">Reference proteome</keyword>
<evidence type="ECO:0000313" key="2">
    <source>
        <dbReference type="Proteomes" id="UP000320653"/>
    </source>
</evidence>
<comment type="caution">
    <text evidence="1">The sequence shown here is derived from an EMBL/GenBank/DDBJ whole genome shotgun (WGS) entry which is preliminary data.</text>
</comment>
<dbReference type="OrthoDB" id="7301503at2"/>
<reference evidence="1 2" key="1">
    <citation type="submission" date="2019-06" db="EMBL/GenBank/DDBJ databases">
        <title>Sorghum-associated microbial communities from plants grown in Nebraska, USA.</title>
        <authorList>
            <person name="Schachtman D."/>
        </authorList>
    </citation>
    <scope>NUCLEOTIDE SEQUENCE [LARGE SCALE GENOMIC DNA]</scope>
    <source>
        <strain evidence="1 2">1225</strain>
    </source>
</reference>
<dbReference type="EMBL" id="VIWP01000004">
    <property type="protein sequence ID" value="TWF53227.1"/>
    <property type="molecule type" value="Genomic_DNA"/>
</dbReference>
<organism evidence="1 2">
    <name type="scientific">Neorhizobium alkalisoli</name>
    <dbReference type="NCBI Taxonomy" id="528178"/>
    <lineage>
        <taxon>Bacteria</taxon>
        <taxon>Pseudomonadati</taxon>
        <taxon>Pseudomonadota</taxon>
        <taxon>Alphaproteobacteria</taxon>
        <taxon>Hyphomicrobiales</taxon>
        <taxon>Rhizobiaceae</taxon>
        <taxon>Rhizobium/Agrobacterium group</taxon>
        <taxon>Neorhizobium</taxon>
    </lineage>
</organism>
<dbReference type="Proteomes" id="UP000320653">
    <property type="component" value="Unassembled WGS sequence"/>
</dbReference>
<dbReference type="RefSeq" id="WP_145638896.1">
    <property type="nucleotide sequence ID" value="NZ_VIWP01000004.1"/>
</dbReference>
<dbReference type="InterPro" id="IPR029044">
    <property type="entry name" value="Nucleotide-diphossugar_trans"/>
</dbReference>
<dbReference type="AlphaFoldDB" id="A0A561QSC3"/>